<dbReference type="InterPro" id="IPR018247">
    <property type="entry name" value="EF_Hand_1_Ca_BS"/>
</dbReference>
<sequence length="146" mass="16607">MPAARPLDTGSPLPTGSHRKHQAIDICSSFTADVDESHQLSFQELHQHLTVNEFPAPQVFQLERNAYGLFQDRHMRYYELDLSVIASESGILGRAQRRHSMSHNHEALSETIARLRIMAKHWDLAPESTAISFEMFQNGPCMIFCT</sequence>
<evidence type="ECO:0000313" key="3">
    <source>
        <dbReference type="Proteomes" id="UP000077248"/>
    </source>
</evidence>
<dbReference type="Proteomes" id="UP000077248">
    <property type="component" value="Unassembled WGS sequence"/>
</dbReference>
<reference evidence="2 3" key="1">
    <citation type="submission" date="2016-05" db="EMBL/GenBank/DDBJ databases">
        <title>Comparative analysis of secretome profiles of manganese(II)-oxidizing ascomycete fungi.</title>
        <authorList>
            <consortium name="DOE Joint Genome Institute"/>
            <person name="Zeiner C.A."/>
            <person name="Purvine S.O."/>
            <person name="Zink E.M."/>
            <person name="Wu S."/>
            <person name="Pasa-Tolic L."/>
            <person name="Chaput D.L."/>
            <person name="Haridas S."/>
            <person name="Grigoriev I.V."/>
            <person name="Santelli C.M."/>
            <person name="Hansel C.M."/>
        </authorList>
    </citation>
    <scope>NUCLEOTIDE SEQUENCE [LARGE SCALE GENOMIC DNA]</scope>
    <source>
        <strain evidence="2 3">SRC1lrK2f</strain>
    </source>
</reference>
<name>A0A177D5F9_ALTAL</name>
<proteinExistence type="predicted"/>
<dbReference type="KEGG" id="aalt:CC77DRAFT_572734"/>
<dbReference type="VEuPathDB" id="FungiDB:CC77DRAFT_572734"/>
<gene>
    <name evidence="2" type="ORF">CC77DRAFT_572734</name>
</gene>
<keyword evidence="3" id="KW-1185">Reference proteome</keyword>
<evidence type="ECO:0000313" key="2">
    <source>
        <dbReference type="EMBL" id="OAG14352.1"/>
    </source>
</evidence>
<dbReference type="PROSITE" id="PS00018">
    <property type="entry name" value="EF_HAND_1"/>
    <property type="match status" value="1"/>
</dbReference>
<protein>
    <submittedName>
        <fullName evidence="2">Uncharacterized protein</fullName>
    </submittedName>
</protein>
<dbReference type="RefSeq" id="XP_018379773.1">
    <property type="nucleotide sequence ID" value="XM_018532273.1"/>
</dbReference>
<accession>A0A177D5F9</accession>
<dbReference type="EMBL" id="KV441501">
    <property type="protein sequence ID" value="OAG14352.1"/>
    <property type="molecule type" value="Genomic_DNA"/>
</dbReference>
<evidence type="ECO:0000256" key="1">
    <source>
        <dbReference type="SAM" id="MobiDB-lite"/>
    </source>
</evidence>
<organism evidence="2 3">
    <name type="scientific">Alternaria alternata</name>
    <name type="common">Alternaria rot fungus</name>
    <name type="synonym">Torula alternata</name>
    <dbReference type="NCBI Taxonomy" id="5599"/>
    <lineage>
        <taxon>Eukaryota</taxon>
        <taxon>Fungi</taxon>
        <taxon>Dikarya</taxon>
        <taxon>Ascomycota</taxon>
        <taxon>Pezizomycotina</taxon>
        <taxon>Dothideomycetes</taxon>
        <taxon>Pleosporomycetidae</taxon>
        <taxon>Pleosporales</taxon>
        <taxon>Pleosporineae</taxon>
        <taxon>Pleosporaceae</taxon>
        <taxon>Alternaria</taxon>
        <taxon>Alternaria sect. Alternaria</taxon>
        <taxon>Alternaria alternata complex</taxon>
    </lineage>
</organism>
<dbReference type="AlphaFoldDB" id="A0A177D5F9"/>
<dbReference type="GeneID" id="29117867"/>
<feature type="region of interest" description="Disordered" evidence="1">
    <location>
        <begin position="1"/>
        <end position="20"/>
    </location>
</feature>